<feature type="transmembrane region" description="Helical" evidence="1">
    <location>
        <begin position="12"/>
        <end position="32"/>
    </location>
</feature>
<accession>A0A0N5AKY7</accession>
<reference evidence="3" key="1">
    <citation type="submission" date="2017-02" db="UniProtKB">
        <authorList>
            <consortium name="WormBaseParasite"/>
        </authorList>
    </citation>
    <scope>IDENTIFICATION</scope>
</reference>
<sequence>MMILQHNEQMEFAAIAAAAAVAVVYIDLRQSFGLCSLVNIRARLALLAACLPLCPSVCLTGCVFLCA</sequence>
<evidence type="ECO:0000313" key="3">
    <source>
        <dbReference type="WBParaSite" id="SMUV_0000517701-mRNA-1"/>
    </source>
</evidence>
<keyword evidence="1" id="KW-1133">Transmembrane helix</keyword>
<proteinExistence type="predicted"/>
<keyword evidence="2" id="KW-1185">Reference proteome</keyword>
<dbReference type="Proteomes" id="UP000046393">
    <property type="component" value="Unplaced"/>
</dbReference>
<keyword evidence="1" id="KW-0812">Transmembrane</keyword>
<protein>
    <submittedName>
        <fullName evidence="3">Secreted protein</fullName>
    </submittedName>
</protein>
<feature type="transmembrane region" description="Helical" evidence="1">
    <location>
        <begin position="44"/>
        <end position="66"/>
    </location>
</feature>
<evidence type="ECO:0000313" key="2">
    <source>
        <dbReference type="Proteomes" id="UP000046393"/>
    </source>
</evidence>
<dbReference type="AlphaFoldDB" id="A0A0N5AKY7"/>
<dbReference type="WBParaSite" id="SMUV_0000517701-mRNA-1">
    <property type="protein sequence ID" value="SMUV_0000517701-mRNA-1"/>
    <property type="gene ID" value="SMUV_0000517701"/>
</dbReference>
<evidence type="ECO:0000256" key="1">
    <source>
        <dbReference type="SAM" id="Phobius"/>
    </source>
</evidence>
<organism evidence="2 3">
    <name type="scientific">Syphacia muris</name>
    <dbReference type="NCBI Taxonomy" id="451379"/>
    <lineage>
        <taxon>Eukaryota</taxon>
        <taxon>Metazoa</taxon>
        <taxon>Ecdysozoa</taxon>
        <taxon>Nematoda</taxon>
        <taxon>Chromadorea</taxon>
        <taxon>Rhabditida</taxon>
        <taxon>Spirurina</taxon>
        <taxon>Oxyuridomorpha</taxon>
        <taxon>Oxyuroidea</taxon>
        <taxon>Oxyuridae</taxon>
        <taxon>Syphacia</taxon>
    </lineage>
</organism>
<keyword evidence="1" id="KW-0472">Membrane</keyword>
<name>A0A0N5AKY7_9BILA</name>